<dbReference type="PATRIC" id="fig|754436.4.peg.2908"/>
<gene>
    <name evidence="2" type="ORF">ABT58_13685</name>
</gene>
<dbReference type="EMBL" id="LDOV01000025">
    <property type="protein sequence ID" value="KLV00041.1"/>
    <property type="molecule type" value="Genomic_DNA"/>
</dbReference>
<evidence type="ECO:0000313" key="3">
    <source>
        <dbReference type="Proteomes" id="UP000036426"/>
    </source>
</evidence>
<dbReference type="Proteomes" id="UP000036426">
    <property type="component" value="Unassembled WGS sequence"/>
</dbReference>
<comment type="caution">
    <text evidence="2">The sequence shown here is derived from an EMBL/GenBank/DDBJ whole genome shotgun (WGS) entry which is preliminary data.</text>
</comment>
<keyword evidence="1" id="KW-0732">Signal</keyword>
<dbReference type="Gene3D" id="2.40.160.20">
    <property type="match status" value="1"/>
</dbReference>
<dbReference type="InterPro" id="IPR011250">
    <property type="entry name" value="OMP/PagP_B-barrel"/>
</dbReference>
<name>A0A0J1GK96_9GAMM</name>
<proteinExistence type="predicted"/>
<organism evidence="2 3">
    <name type="scientific">Photobacterium aphoticum</name>
    <dbReference type="NCBI Taxonomy" id="754436"/>
    <lineage>
        <taxon>Bacteria</taxon>
        <taxon>Pseudomonadati</taxon>
        <taxon>Pseudomonadota</taxon>
        <taxon>Gammaproteobacteria</taxon>
        <taxon>Vibrionales</taxon>
        <taxon>Vibrionaceae</taxon>
        <taxon>Photobacterium</taxon>
    </lineage>
</organism>
<reference evidence="2 3" key="1">
    <citation type="submission" date="2015-05" db="EMBL/GenBank/DDBJ databases">
        <title>Photobacterium galathea sp. nov.</title>
        <authorList>
            <person name="Machado H."/>
            <person name="Gram L."/>
        </authorList>
    </citation>
    <scope>NUCLEOTIDE SEQUENCE [LARGE SCALE GENOMIC DNA]</scope>
    <source>
        <strain evidence="2 3">DSM 25995</strain>
    </source>
</reference>
<feature type="chain" id="PRO_5005251691" description="Outer membrane protein beta-barrel domain-containing protein" evidence="1">
    <location>
        <begin position="26"/>
        <end position="182"/>
    </location>
</feature>
<dbReference type="AlphaFoldDB" id="A0A0J1GK96"/>
<evidence type="ECO:0000313" key="2">
    <source>
        <dbReference type="EMBL" id="KLV00041.1"/>
    </source>
</evidence>
<sequence length="182" mass="20204">MEKNMKKNAVAIALAGMMFSPALWAGVDLPEGTQEFGLQGSLDLDYVDDYLFVLNTSYGYFIYDDWEIGAVLDVSMSDSNKQFQFGGFTEYNFTNTSNWVPYLGAAAQLANLSGDGDDLDFDVEDVTALNIKLSGGVKYFINPHVAISAEVNYNISTDDINVSKDGLEDSFTRFVFGTRFYF</sequence>
<dbReference type="SUPFAM" id="SSF56925">
    <property type="entry name" value="OMPA-like"/>
    <property type="match status" value="1"/>
</dbReference>
<keyword evidence="3" id="KW-1185">Reference proteome</keyword>
<evidence type="ECO:0008006" key="4">
    <source>
        <dbReference type="Google" id="ProtNLM"/>
    </source>
</evidence>
<feature type="signal peptide" evidence="1">
    <location>
        <begin position="1"/>
        <end position="25"/>
    </location>
</feature>
<accession>A0A0J1GK96</accession>
<protein>
    <recommendedName>
        <fullName evidence="4">Outer membrane protein beta-barrel domain-containing protein</fullName>
    </recommendedName>
</protein>
<evidence type="ECO:0000256" key="1">
    <source>
        <dbReference type="SAM" id="SignalP"/>
    </source>
</evidence>